<dbReference type="PROSITE" id="PS51186">
    <property type="entry name" value="GNAT"/>
    <property type="match status" value="1"/>
</dbReference>
<dbReference type="InterPro" id="IPR000182">
    <property type="entry name" value="GNAT_dom"/>
</dbReference>
<name>A0ABQ1E9D0_9CLOT</name>
<organism evidence="4 5">
    <name type="scientific">Clostridium zeae</name>
    <dbReference type="NCBI Taxonomy" id="2759022"/>
    <lineage>
        <taxon>Bacteria</taxon>
        <taxon>Bacillati</taxon>
        <taxon>Bacillota</taxon>
        <taxon>Clostridia</taxon>
        <taxon>Eubacteriales</taxon>
        <taxon>Clostridiaceae</taxon>
        <taxon>Clostridium</taxon>
    </lineage>
</organism>
<reference evidence="4 5" key="1">
    <citation type="journal article" date="2021" name="Int. J. Syst. Evol. Microbiol.">
        <title>Clostridium zeae sp. nov., isolated from corn silage.</title>
        <authorList>
            <person name="Kobayashi H."/>
            <person name="Tanizawa Y."/>
            <person name="Yagura M."/>
            <person name="Sakamoto M."/>
            <person name="Ohkuma M."/>
            <person name="Tohno M."/>
        </authorList>
    </citation>
    <scope>NUCLEOTIDE SEQUENCE [LARGE SCALE GENOMIC DNA]</scope>
    <source>
        <strain evidence="4 5">CSC2</strain>
    </source>
</reference>
<dbReference type="Gene3D" id="3.40.630.30">
    <property type="match status" value="1"/>
</dbReference>
<sequence>MRNIQIREIKQMSEYDLSKLALLLMDVVEDGASVGFLSPISLKVAKEYWISVLSKGVMIWIAEIEGAIVGTIQLHLCQKQNGRHRGEIAKLMVHSSVRRCGVGKKLMEISEKRAIAEGISLITLDTRSGDASNLLYKSFEYIEVGKIPNYAESTNGQLHETTFYYKKL</sequence>
<dbReference type="InterPro" id="IPR016181">
    <property type="entry name" value="Acyl_CoA_acyltransferase"/>
</dbReference>
<evidence type="ECO:0000256" key="1">
    <source>
        <dbReference type="ARBA" id="ARBA00022679"/>
    </source>
</evidence>
<dbReference type="EMBL" id="BMBA01000002">
    <property type="protein sequence ID" value="GFZ31415.1"/>
    <property type="molecule type" value="Genomic_DNA"/>
</dbReference>
<keyword evidence="1" id="KW-0808">Transferase</keyword>
<evidence type="ECO:0000313" key="4">
    <source>
        <dbReference type="EMBL" id="GFZ31415.1"/>
    </source>
</evidence>
<dbReference type="PANTHER" id="PTHR43877">
    <property type="entry name" value="AMINOALKYLPHOSPHONATE N-ACETYLTRANSFERASE-RELATED-RELATED"/>
    <property type="match status" value="1"/>
</dbReference>
<dbReference type="Proteomes" id="UP000663802">
    <property type="component" value="Unassembled WGS sequence"/>
</dbReference>
<comment type="caution">
    <text evidence="4">The sequence shown here is derived from an EMBL/GenBank/DDBJ whole genome shotgun (WGS) entry which is preliminary data.</text>
</comment>
<gene>
    <name evidence="4" type="ORF">CSC2_19410</name>
</gene>
<dbReference type="CDD" id="cd04301">
    <property type="entry name" value="NAT_SF"/>
    <property type="match status" value="1"/>
</dbReference>
<dbReference type="PANTHER" id="PTHR43877:SF1">
    <property type="entry name" value="ACETYLTRANSFERASE"/>
    <property type="match status" value="1"/>
</dbReference>
<accession>A0ABQ1E9D0</accession>
<dbReference type="SUPFAM" id="SSF55729">
    <property type="entry name" value="Acyl-CoA N-acyltransferases (Nat)"/>
    <property type="match status" value="1"/>
</dbReference>
<protein>
    <submittedName>
        <fullName evidence="4">Acetyltransferase</fullName>
    </submittedName>
</protein>
<keyword evidence="5" id="KW-1185">Reference proteome</keyword>
<dbReference type="InterPro" id="IPR050832">
    <property type="entry name" value="Bact_Acetyltransf"/>
</dbReference>
<keyword evidence="2" id="KW-0012">Acyltransferase</keyword>
<dbReference type="RefSeq" id="WP_228731258.1">
    <property type="nucleotide sequence ID" value="NZ_BMBA01000002.1"/>
</dbReference>
<evidence type="ECO:0000256" key="2">
    <source>
        <dbReference type="ARBA" id="ARBA00023315"/>
    </source>
</evidence>
<proteinExistence type="predicted"/>
<dbReference type="Pfam" id="PF00583">
    <property type="entry name" value="Acetyltransf_1"/>
    <property type="match status" value="1"/>
</dbReference>
<evidence type="ECO:0000313" key="5">
    <source>
        <dbReference type="Proteomes" id="UP000663802"/>
    </source>
</evidence>
<feature type="domain" description="N-acetyltransferase" evidence="3">
    <location>
        <begin position="7"/>
        <end position="168"/>
    </location>
</feature>
<evidence type="ECO:0000259" key="3">
    <source>
        <dbReference type="PROSITE" id="PS51186"/>
    </source>
</evidence>